<evidence type="ECO:0000313" key="1">
    <source>
        <dbReference type="EMBL" id="QTE31163.1"/>
    </source>
</evidence>
<dbReference type="AlphaFoldDB" id="A0A8A4ZJE3"/>
<dbReference type="Proteomes" id="UP000663937">
    <property type="component" value="Chromosome"/>
</dbReference>
<gene>
    <name evidence="1" type="ORF">J4E96_09700</name>
</gene>
<reference evidence="1" key="1">
    <citation type="submission" date="2021-03" db="EMBL/GenBank/DDBJ databases">
        <title>Pengzhenrongella sicca gen. nov., sp. nov., a new member of suborder Micrococcineae isolated from High-Arctic tundra soil.</title>
        <authorList>
            <person name="Peng F."/>
        </authorList>
    </citation>
    <scope>NUCLEOTIDE SEQUENCE</scope>
    <source>
        <strain evidence="1">LRZ-2</strain>
    </source>
</reference>
<dbReference type="EMBL" id="CP071868">
    <property type="protein sequence ID" value="QTE31163.1"/>
    <property type="molecule type" value="Genomic_DNA"/>
</dbReference>
<name>A0A8A4ZJE3_9MICO</name>
<sequence length="45" mass="5295">MQRMGDRCRFIFHRAKGRGTSRVRRDYAEPHDADGLLQTFIGIRC</sequence>
<evidence type="ECO:0000313" key="2">
    <source>
        <dbReference type="Proteomes" id="UP000663937"/>
    </source>
</evidence>
<dbReference type="RefSeq" id="WP_227425543.1">
    <property type="nucleotide sequence ID" value="NZ_CP071868.1"/>
</dbReference>
<protein>
    <submittedName>
        <fullName evidence="1">Uncharacterized protein</fullName>
    </submittedName>
</protein>
<keyword evidence="2" id="KW-1185">Reference proteome</keyword>
<dbReference type="KEGG" id="psic:J4E96_09700"/>
<organism evidence="1 2">
    <name type="scientific">Pengzhenrongella sicca</name>
    <dbReference type="NCBI Taxonomy" id="2819238"/>
    <lineage>
        <taxon>Bacteria</taxon>
        <taxon>Bacillati</taxon>
        <taxon>Actinomycetota</taxon>
        <taxon>Actinomycetes</taxon>
        <taxon>Micrococcales</taxon>
        <taxon>Pengzhenrongella</taxon>
    </lineage>
</organism>
<accession>A0A8A4ZJE3</accession>
<proteinExistence type="predicted"/>